<dbReference type="InterPro" id="IPR003565">
    <property type="entry name" value="Tetra_PHTase"/>
</dbReference>
<dbReference type="AlphaFoldDB" id="A0A6H5HAU0"/>
<dbReference type="SUPFAM" id="SSF55811">
    <property type="entry name" value="Nudix"/>
    <property type="match status" value="1"/>
</dbReference>
<dbReference type="PRINTS" id="PR01405">
    <property type="entry name" value="TETRPHPHTASE"/>
</dbReference>
<evidence type="ECO:0000313" key="7">
    <source>
        <dbReference type="EMBL" id="CAB0010482.1"/>
    </source>
</evidence>
<keyword evidence="8" id="KW-1185">Reference proteome</keyword>
<dbReference type="EMBL" id="CADCXU010023041">
    <property type="protein sequence ID" value="CAB0010482.1"/>
    <property type="molecule type" value="Genomic_DNA"/>
</dbReference>
<evidence type="ECO:0000256" key="3">
    <source>
        <dbReference type="ARBA" id="ARBA00022741"/>
    </source>
</evidence>
<feature type="domain" description="Nudix hydrolase" evidence="6">
    <location>
        <begin position="11"/>
        <end position="149"/>
    </location>
</feature>
<protein>
    <recommendedName>
        <fullName evidence="2">Bis(5'-nucleosyl)-tetraphosphatase [asymmetrical]</fullName>
    </recommendedName>
    <alternativeName>
        <fullName evidence="5">Diadenosine 5',5'''-P1,P4-tetraphosphate asymmetrical hydrolase</fullName>
    </alternativeName>
</protein>
<organism evidence="7 8">
    <name type="scientific">Nesidiocoris tenuis</name>
    <dbReference type="NCBI Taxonomy" id="355587"/>
    <lineage>
        <taxon>Eukaryota</taxon>
        <taxon>Metazoa</taxon>
        <taxon>Ecdysozoa</taxon>
        <taxon>Arthropoda</taxon>
        <taxon>Hexapoda</taxon>
        <taxon>Insecta</taxon>
        <taxon>Pterygota</taxon>
        <taxon>Neoptera</taxon>
        <taxon>Paraneoptera</taxon>
        <taxon>Hemiptera</taxon>
        <taxon>Heteroptera</taxon>
        <taxon>Panheteroptera</taxon>
        <taxon>Cimicomorpha</taxon>
        <taxon>Miridae</taxon>
        <taxon>Dicyphina</taxon>
        <taxon>Nesidiocoris</taxon>
    </lineage>
</organism>
<gene>
    <name evidence="7" type="ORF">NTEN_LOCUS15526</name>
</gene>
<dbReference type="GO" id="GO:0006754">
    <property type="term" value="P:ATP biosynthetic process"/>
    <property type="evidence" value="ECO:0007669"/>
    <property type="project" value="TreeGrafter"/>
</dbReference>
<evidence type="ECO:0000256" key="1">
    <source>
        <dbReference type="ARBA" id="ARBA00005582"/>
    </source>
</evidence>
<comment type="similarity">
    <text evidence="1">Belongs to the Nudix hydrolase family.</text>
</comment>
<dbReference type="InterPro" id="IPR051325">
    <property type="entry name" value="Nudix_hydrolase_domain"/>
</dbReference>
<evidence type="ECO:0000313" key="8">
    <source>
        <dbReference type="Proteomes" id="UP000479000"/>
    </source>
</evidence>
<proteinExistence type="inferred from homology"/>
<dbReference type="Proteomes" id="UP000479000">
    <property type="component" value="Unassembled WGS sequence"/>
</dbReference>
<dbReference type="PROSITE" id="PS00893">
    <property type="entry name" value="NUDIX_BOX"/>
    <property type="match status" value="1"/>
</dbReference>
<dbReference type="CDD" id="cd03428">
    <property type="entry name" value="NUDIX_Ap4A_Nudt2"/>
    <property type="match status" value="1"/>
</dbReference>
<keyword evidence="3" id="KW-0547">Nucleotide-binding</keyword>
<evidence type="ECO:0000256" key="2">
    <source>
        <dbReference type="ARBA" id="ARBA00018911"/>
    </source>
</evidence>
<dbReference type="PANTHER" id="PTHR21340:SF0">
    <property type="entry name" value="BIS(5'-NUCLEOSYL)-TETRAPHOSPHATASE [ASYMMETRICAL]"/>
    <property type="match status" value="1"/>
</dbReference>
<dbReference type="PROSITE" id="PS51462">
    <property type="entry name" value="NUDIX"/>
    <property type="match status" value="1"/>
</dbReference>
<dbReference type="OrthoDB" id="276276at2759"/>
<evidence type="ECO:0000256" key="4">
    <source>
        <dbReference type="ARBA" id="ARBA00022801"/>
    </source>
</evidence>
<dbReference type="InterPro" id="IPR020084">
    <property type="entry name" value="NUDIX_hydrolase_CS"/>
</dbReference>
<dbReference type="Gene3D" id="3.90.79.10">
    <property type="entry name" value="Nucleoside Triphosphate Pyrophosphohydrolase"/>
    <property type="match status" value="1"/>
</dbReference>
<keyword evidence="4" id="KW-0378">Hydrolase</keyword>
<evidence type="ECO:0000259" key="6">
    <source>
        <dbReference type="PROSITE" id="PS51462"/>
    </source>
</evidence>
<dbReference type="GO" id="GO:0000166">
    <property type="term" value="F:nucleotide binding"/>
    <property type="evidence" value="ECO:0007669"/>
    <property type="project" value="UniProtKB-KW"/>
</dbReference>
<dbReference type="InterPro" id="IPR015797">
    <property type="entry name" value="NUDIX_hydrolase-like_dom_sf"/>
</dbReference>
<dbReference type="GO" id="GO:0006167">
    <property type="term" value="P:AMP biosynthetic process"/>
    <property type="evidence" value="ECO:0007669"/>
    <property type="project" value="TreeGrafter"/>
</dbReference>
<name>A0A6H5HAU0_9HEMI</name>
<evidence type="ECO:0000256" key="5">
    <source>
        <dbReference type="ARBA" id="ARBA00032644"/>
    </source>
</evidence>
<sequence length="158" mass="18048">MSTTLRDANVTLIRAAGIIVFRVLMGPKVEYLLLQSSKKPHHWTSPKGHLEGDETEMEAAYRETREESGLLQEHLRLIKGSQIPLEYTVHGKPKRVTYWIAELIDPETPVIISREHQAFAWATLERAKELVGYDDAIKFMEKCHPIIMSDLNAEKPAE</sequence>
<reference evidence="7 8" key="1">
    <citation type="submission" date="2020-02" db="EMBL/GenBank/DDBJ databases">
        <authorList>
            <person name="Ferguson B K."/>
        </authorList>
    </citation>
    <scope>NUCLEOTIDE SEQUENCE [LARGE SCALE GENOMIC DNA]</scope>
</reference>
<dbReference type="Pfam" id="PF00293">
    <property type="entry name" value="NUDIX"/>
    <property type="match status" value="1"/>
</dbReference>
<dbReference type="PANTHER" id="PTHR21340">
    <property type="entry name" value="DIADENOSINE 5,5-P1,P4-TETRAPHOSPHATE PYROPHOSPHOHYDROLASE MUTT"/>
    <property type="match status" value="1"/>
</dbReference>
<accession>A0A6H5HAU0</accession>
<dbReference type="InterPro" id="IPR000086">
    <property type="entry name" value="NUDIX_hydrolase_dom"/>
</dbReference>
<dbReference type="GO" id="GO:0004081">
    <property type="term" value="F:bis(5'-nucleosyl)-tetraphosphatase (asymmetrical) activity"/>
    <property type="evidence" value="ECO:0007669"/>
    <property type="project" value="TreeGrafter"/>
</dbReference>